<comment type="caution">
    <text evidence="4">The sequence shown here is derived from an EMBL/GenBank/DDBJ whole genome shotgun (WGS) entry which is preliminary data.</text>
</comment>
<keyword evidence="5" id="KW-1185">Reference proteome</keyword>
<evidence type="ECO:0000313" key="4">
    <source>
        <dbReference type="EMBL" id="KAF6486313.1"/>
    </source>
</evidence>
<feature type="compositionally biased region" description="Basic residues" evidence="2">
    <location>
        <begin position="337"/>
        <end position="352"/>
    </location>
</feature>
<feature type="compositionally biased region" description="Basic residues" evidence="2">
    <location>
        <begin position="704"/>
        <end position="725"/>
    </location>
</feature>
<dbReference type="AlphaFoldDB" id="A0A7J8INZ1"/>
<evidence type="ECO:0000259" key="3">
    <source>
        <dbReference type="Pfam" id="PF12881"/>
    </source>
</evidence>
<evidence type="ECO:0000313" key="5">
    <source>
        <dbReference type="Proteomes" id="UP000593571"/>
    </source>
</evidence>
<dbReference type="EMBL" id="JACASE010000003">
    <property type="protein sequence ID" value="KAF6486313.1"/>
    <property type="molecule type" value="Genomic_DNA"/>
</dbReference>
<gene>
    <name evidence="4" type="ORF">HJG63_014506</name>
</gene>
<comment type="similarity">
    <text evidence="1">Belongs to the NUT family.</text>
</comment>
<feature type="compositionally biased region" description="Polar residues" evidence="2">
    <location>
        <begin position="554"/>
        <end position="569"/>
    </location>
</feature>
<dbReference type="InterPro" id="IPR024310">
    <property type="entry name" value="NUT"/>
</dbReference>
<proteinExistence type="inferred from homology"/>
<feature type="region of interest" description="Disordered" evidence="2">
    <location>
        <begin position="333"/>
        <end position="360"/>
    </location>
</feature>
<name>A0A7J8INZ1_ROUAE</name>
<dbReference type="InterPro" id="IPR024309">
    <property type="entry name" value="NUT_N"/>
</dbReference>
<protein>
    <recommendedName>
        <fullName evidence="3">Nuclear Testis protein N-terminal domain-containing protein</fullName>
    </recommendedName>
</protein>
<feature type="compositionally biased region" description="Acidic residues" evidence="2">
    <location>
        <begin position="596"/>
        <end position="606"/>
    </location>
</feature>
<reference evidence="4 5" key="1">
    <citation type="journal article" date="2020" name="Nature">
        <title>Six reference-quality genomes reveal evolution of bat adaptations.</title>
        <authorList>
            <person name="Jebb D."/>
            <person name="Huang Z."/>
            <person name="Pippel M."/>
            <person name="Hughes G.M."/>
            <person name="Lavrichenko K."/>
            <person name="Devanna P."/>
            <person name="Winkler S."/>
            <person name="Jermiin L.S."/>
            <person name="Skirmuntt E.C."/>
            <person name="Katzourakis A."/>
            <person name="Burkitt-Gray L."/>
            <person name="Ray D.A."/>
            <person name="Sullivan K.A.M."/>
            <person name="Roscito J.G."/>
            <person name="Kirilenko B.M."/>
            <person name="Davalos L.M."/>
            <person name="Corthals A.P."/>
            <person name="Power M.L."/>
            <person name="Jones G."/>
            <person name="Ransome R.D."/>
            <person name="Dechmann D.K.N."/>
            <person name="Locatelli A.G."/>
            <person name="Puechmaille S.J."/>
            <person name="Fedrigo O."/>
            <person name="Jarvis E.D."/>
            <person name="Hiller M."/>
            <person name="Vernes S.C."/>
            <person name="Myers E.W."/>
            <person name="Teeling E.C."/>
        </authorList>
    </citation>
    <scope>NUCLEOTIDE SEQUENCE [LARGE SCALE GENOMIC DNA]</scope>
    <source>
        <strain evidence="4">MRouAeg1</strain>
        <tissue evidence="4">Muscle</tissue>
    </source>
</reference>
<feature type="region of interest" description="Disordered" evidence="2">
    <location>
        <begin position="514"/>
        <end position="725"/>
    </location>
</feature>
<evidence type="ECO:0000256" key="1">
    <source>
        <dbReference type="ARBA" id="ARBA00010586"/>
    </source>
</evidence>
<evidence type="ECO:0000256" key="2">
    <source>
        <dbReference type="SAM" id="MobiDB-lite"/>
    </source>
</evidence>
<dbReference type="PANTHER" id="PTHR22879">
    <property type="entry name" value="NUT FAMILY MEMBER 1"/>
    <property type="match status" value="1"/>
</dbReference>
<dbReference type="PANTHER" id="PTHR22879:SF13">
    <property type="entry name" value="NUT FAMILY MEMBER 1"/>
    <property type="match status" value="1"/>
</dbReference>
<feature type="domain" description="Nuclear Testis protein N-terminal" evidence="3">
    <location>
        <begin position="14"/>
        <end position="722"/>
    </location>
</feature>
<feature type="compositionally biased region" description="Basic and acidic residues" evidence="2">
    <location>
        <begin position="525"/>
        <end position="538"/>
    </location>
</feature>
<accession>A0A7J8INZ1</accession>
<feature type="compositionally biased region" description="Low complexity" evidence="2">
    <location>
        <begin position="607"/>
        <end position="621"/>
    </location>
</feature>
<organism evidence="4 5">
    <name type="scientific">Rousettus aegyptiacus</name>
    <name type="common">Egyptian fruit bat</name>
    <name type="synonym">Pteropus aegyptiacus</name>
    <dbReference type="NCBI Taxonomy" id="9407"/>
    <lineage>
        <taxon>Eukaryota</taxon>
        <taxon>Metazoa</taxon>
        <taxon>Chordata</taxon>
        <taxon>Craniata</taxon>
        <taxon>Vertebrata</taxon>
        <taxon>Euteleostomi</taxon>
        <taxon>Mammalia</taxon>
        <taxon>Eutheria</taxon>
        <taxon>Laurasiatheria</taxon>
        <taxon>Chiroptera</taxon>
        <taxon>Yinpterochiroptera</taxon>
        <taxon>Pteropodoidea</taxon>
        <taxon>Pteropodidae</taxon>
        <taxon>Rousettinae</taxon>
        <taxon>Rousettus</taxon>
    </lineage>
</organism>
<sequence>MTSDGASPLPGPDMAMKPGVALSPFSALPFPPPVPGPPDPPPWELPPQPPMPSAFSPGNPLMLSAFPSPLLVAEDGVPGHGGAGAGKIIVKVKTEGGPAESSQTQNFILTQTALNWIASGAPCGGPEGPPPRFVTASNMKTLLPAKAVGVIQEGLPGLPAQATPPTSQLAPIVSPEKAWPGPHGASGGGLAAAQSKSSLGDLSYTSKGVYENFRRWQRYKPLARRHLSHSPDAEALSCFLIPVLRTLARLKPTMTLEEGLPRAVQEWGRTSNFDRMIFYEMAEKFMEFEAEEEMQIQNTQLMNGSQALPPAAPLKLDTPGPLAPEVCQQPVYIPKKAASKTRAPRRRQRKTQRPSVPAVPKEIPPEAVKEYADIMEGLVGSHLATGESDGRQEEEGEQWQQEEGMYPDPGLLSYIDELCSQEVFVSKVEAVIHPRFLADLLSPEQQRDPLALIEELEQEERLSLAQDVSLPEASQETVSRGNSISPLLETTDPSNILGIRDAYGLQLGVREDTCPTDFNSYDPQGESREDTDLSKPKDLAPLLGNQESYALGTPKSTSPQGLGSTSPQWGTRDALALKEASPVSETCSSADGVKGEEEEGEEDEELSSFAYLLASKLSLSPKGPPLSPHPASGLSSKGRGVRKASHSLSAEARSLGQPPHPVAKPRKRALVGGPVPDEKRPYLGAELGVSGEKPLVLEMVRPSQPRKRRRDSFVTGRRKKRRRSQ</sequence>
<feature type="region of interest" description="Disordered" evidence="2">
    <location>
        <begin position="383"/>
        <end position="407"/>
    </location>
</feature>
<feature type="compositionally biased region" description="Pro residues" evidence="2">
    <location>
        <begin position="29"/>
        <end position="52"/>
    </location>
</feature>
<dbReference type="Pfam" id="PF12881">
    <property type="entry name" value="NUT"/>
    <property type="match status" value="1"/>
</dbReference>
<feature type="region of interest" description="Disordered" evidence="2">
    <location>
        <begin position="1"/>
        <end position="58"/>
    </location>
</feature>
<dbReference type="Proteomes" id="UP000593571">
    <property type="component" value="Unassembled WGS sequence"/>
</dbReference>